<dbReference type="EC" id="2.7.13.3" evidence="2"/>
<protein>
    <recommendedName>
        <fullName evidence="2">histidine kinase</fullName>
        <ecNumber evidence="2">2.7.13.3</ecNumber>
    </recommendedName>
</protein>
<sequence length="274" mass="29210">MTPDPSSFAPDPGEPAAVNDLSQALALLARREQELAALHAGHEDWVRAVSHDLRAPLRHITSYAPLLRETLHGAGLQGVDAQEAEQFLGVMEQAARRLGSMLDGTLLMARVLRQRQPLHSVDLAQMAAEVRDALLAAEPADQGQAVQWRLPVAPVLLQADPDLLRQMLRALLDNALKFSRGSSPARIELQAQALPDGGLRWQVQDNGVGFDGARAAQAFGLFQRLHREGEFDGVGVGLALAQAVARRHAAGLALTGTPGQGCTVTVDWPAAPAG</sequence>
<dbReference type="InterPro" id="IPR005467">
    <property type="entry name" value="His_kinase_dom"/>
</dbReference>
<organism evidence="7 8">
    <name type="scientific">Acidovorax bellezanensis</name>
    <dbReference type="NCBI Taxonomy" id="2976702"/>
    <lineage>
        <taxon>Bacteria</taxon>
        <taxon>Pseudomonadati</taxon>
        <taxon>Pseudomonadota</taxon>
        <taxon>Betaproteobacteria</taxon>
        <taxon>Burkholderiales</taxon>
        <taxon>Comamonadaceae</taxon>
        <taxon>Acidovorax</taxon>
    </lineage>
</organism>
<dbReference type="SMART" id="SM00388">
    <property type="entry name" value="HisKA"/>
    <property type="match status" value="1"/>
</dbReference>
<dbReference type="GO" id="GO:0005524">
    <property type="term" value="F:ATP binding"/>
    <property type="evidence" value="ECO:0007669"/>
    <property type="project" value="UniProtKB-KW"/>
</dbReference>
<evidence type="ECO:0000259" key="6">
    <source>
        <dbReference type="PROSITE" id="PS50109"/>
    </source>
</evidence>
<evidence type="ECO:0000256" key="2">
    <source>
        <dbReference type="ARBA" id="ARBA00012438"/>
    </source>
</evidence>
<comment type="caution">
    <text evidence="7">The sequence shown here is derived from an EMBL/GenBank/DDBJ whole genome shotgun (WGS) entry which is preliminary data.</text>
</comment>
<keyword evidence="8" id="KW-1185">Reference proteome</keyword>
<dbReference type="InterPro" id="IPR036097">
    <property type="entry name" value="HisK_dim/P_sf"/>
</dbReference>
<feature type="domain" description="Histidine kinase" evidence="6">
    <location>
        <begin position="48"/>
        <end position="272"/>
    </location>
</feature>
<gene>
    <name evidence="7" type="ORF">N0K08_21415</name>
</gene>
<evidence type="ECO:0000313" key="8">
    <source>
        <dbReference type="Proteomes" id="UP001525968"/>
    </source>
</evidence>
<dbReference type="InterPro" id="IPR036890">
    <property type="entry name" value="HATPase_C_sf"/>
</dbReference>
<keyword evidence="7" id="KW-0067">ATP-binding</keyword>
<dbReference type="InterPro" id="IPR004358">
    <property type="entry name" value="Sig_transdc_His_kin-like_C"/>
</dbReference>
<name>A0ABT2PV94_9BURK</name>
<dbReference type="Gene3D" id="3.30.565.10">
    <property type="entry name" value="Histidine kinase-like ATPase, C-terminal domain"/>
    <property type="match status" value="1"/>
</dbReference>
<dbReference type="Pfam" id="PF00512">
    <property type="entry name" value="HisKA"/>
    <property type="match status" value="1"/>
</dbReference>
<dbReference type="SUPFAM" id="SSF55874">
    <property type="entry name" value="ATPase domain of HSP90 chaperone/DNA topoisomerase II/histidine kinase"/>
    <property type="match status" value="1"/>
</dbReference>
<dbReference type="Gene3D" id="1.10.287.130">
    <property type="match status" value="1"/>
</dbReference>
<dbReference type="SUPFAM" id="SSF47384">
    <property type="entry name" value="Homodimeric domain of signal transducing histidine kinase"/>
    <property type="match status" value="1"/>
</dbReference>
<accession>A0ABT2PV94</accession>
<dbReference type="PROSITE" id="PS50109">
    <property type="entry name" value="HIS_KIN"/>
    <property type="match status" value="1"/>
</dbReference>
<dbReference type="CDD" id="cd00082">
    <property type="entry name" value="HisKA"/>
    <property type="match status" value="1"/>
</dbReference>
<keyword evidence="4" id="KW-0808">Transferase</keyword>
<dbReference type="PRINTS" id="PR00344">
    <property type="entry name" value="BCTRLSENSOR"/>
</dbReference>
<proteinExistence type="predicted"/>
<keyword evidence="7" id="KW-0547">Nucleotide-binding</keyword>
<reference evidence="7 8" key="1">
    <citation type="submission" date="2022-09" db="EMBL/GenBank/DDBJ databases">
        <title>Draft genome of isolate Be4.</title>
        <authorList>
            <person name="Sanchez-Castro I."/>
            <person name="Martinez-Rodriguez P."/>
            <person name="Descostes M."/>
            <person name="Merroun M."/>
        </authorList>
    </citation>
    <scope>NUCLEOTIDE SEQUENCE [LARGE SCALE GENOMIC DNA]</scope>
    <source>
        <strain evidence="7 8">Be4</strain>
    </source>
</reference>
<evidence type="ECO:0000256" key="5">
    <source>
        <dbReference type="ARBA" id="ARBA00022777"/>
    </source>
</evidence>
<evidence type="ECO:0000256" key="4">
    <source>
        <dbReference type="ARBA" id="ARBA00022679"/>
    </source>
</evidence>
<evidence type="ECO:0000313" key="7">
    <source>
        <dbReference type="EMBL" id="MCT9813197.1"/>
    </source>
</evidence>
<evidence type="ECO:0000256" key="3">
    <source>
        <dbReference type="ARBA" id="ARBA00022553"/>
    </source>
</evidence>
<keyword evidence="5" id="KW-0418">Kinase</keyword>
<keyword evidence="3" id="KW-0597">Phosphoprotein</keyword>
<dbReference type="SMART" id="SM00387">
    <property type="entry name" value="HATPase_c"/>
    <property type="match status" value="1"/>
</dbReference>
<evidence type="ECO:0000256" key="1">
    <source>
        <dbReference type="ARBA" id="ARBA00000085"/>
    </source>
</evidence>
<dbReference type="Proteomes" id="UP001525968">
    <property type="component" value="Unassembled WGS sequence"/>
</dbReference>
<dbReference type="PANTHER" id="PTHR42878">
    <property type="entry name" value="TWO-COMPONENT HISTIDINE KINASE"/>
    <property type="match status" value="1"/>
</dbReference>
<dbReference type="Pfam" id="PF02518">
    <property type="entry name" value="HATPase_c"/>
    <property type="match status" value="1"/>
</dbReference>
<dbReference type="InterPro" id="IPR003594">
    <property type="entry name" value="HATPase_dom"/>
</dbReference>
<dbReference type="PANTHER" id="PTHR42878:SF15">
    <property type="entry name" value="BACTERIOPHYTOCHROME"/>
    <property type="match status" value="1"/>
</dbReference>
<dbReference type="InterPro" id="IPR050351">
    <property type="entry name" value="BphY/WalK/GraS-like"/>
</dbReference>
<dbReference type="InterPro" id="IPR003661">
    <property type="entry name" value="HisK_dim/P_dom"/>
</dbReference>
<dbReference type="EMBL" id="JAODYH010000017">
    <property type="protein sequence ID" value="MCT9813197.1"/>
    <property type="molecule type" value="Genomic_DNA"/>
</dbReference>
<comment type="catalytic activity">
    <reaction evidence="1">
        <text>ATP + protein L-histidine = ADP + protein N-phospho-L-histidine.</text>
        <dbReference type="EC" id="2.7.13.3"/>
    </reaction>
</comment>